<reference evidence="6" key="1">
    <citation type="journal article" date="2024" name="BMC Genomics">
        <title>Functional annotation of a divergent genome using sequence and structure-based similarity.</title>
        <authorList>
            <person name="Svedberg D."/>
            <person name="Winiger R.R."/>
            <person name="Berg A."/>
            <person name="Sharma H."/>
            <person name="Tellgren-Roth C."/>
            <person name="Debrunner-Vossbrinck B.A."/>
            <person name="Vossbrinck C.R."/>
            <person name="Barandun J."/>
        </authorList>
    </citation>
    <scope>NUCLEOTIDE SEQUENCE</scope>
    <source>
        <strain evidence="6">Illinois isolate</strain>
    </source>
</reference>
<dbReference type="Proteomes" id="UP001334084">
    <property type="component" value="Chromosome 1"/>
</dbReference>
<dbReference type="GO" id="GO:0005737">
    <property type="term" value="C:cytoplasm"/>
    <property type="evidence" value="ECO:0007669"/>
    <property type="project" value="TreeGrafter"/>
</dbReference>
<evidence type="ECO:0000256" key="4">
    <source>
        <dbReference type="RuleBase" id="RU000304"/>
    </source>
</evidence>
<evidence type="ECO:0000256" key="3">
    <source>
        <dbReference type="PROSITE-ProRule" id="PRU10141"/>
    </source>
</evidence>
<dbReference type="InterPro" id="IPR000719">
    <property type="entry name" value="Prot_kinase_dom"/>
</dbReference>
<sequence length="300" mass="35046">MHMEKYKFIEKLGRGTHGTVYLLESPNKKDLVCKSVIEKHLKHAKREVSILSKLSHKRIIKLVEFIQAKGSSFIILEYANRGTLETVISFFIQKNRKATDFLLWSVLSQVSEGLEYLHSKNIIHRDIKPSNILINSIEFNKDEILEFKICDFSLSYQMEDEFVESSIVGTPFYMAPEIINKNKYNTSVDIWGLGVTLYELGTLNKPFQGETRAELYKQIKKQQIKPGFIKDKDLEDLVLQCFRRTNRISAANIIKNYSVRLHLSMLDMKIKDMRIEELEKKIKMLEKKLEWPPTPTNKNI</sequence>
<keyword evidence="2 3" id="KW-0067">ATP-binding</keyword>
<dbReference type="Pfam" id="PF00069">
    <property type="entry name" value="Pkinase"/>
    <property type="match status" value="1"/>
</dbReference>
<protein>
    <submittedName>
        <fullName evidence="6">Serine/threonine-protein kinase</fullName>
    </submittedName>
</protein>
<dbReference type="AlphaFoldDB" id="A0AAX4J8C2"/>
<accession>A0AAX4J8C2</accession>
<dbReference type="InterPro" id="IPR011009">
    <property type="entry name" value="Kinase-like_dom_sf"/>
</dbReference>
<comment type="similarity">
    <text evidence="4">Belongs to the protein kinase superfamily.</text>
</comment>
<dbReference type="RefSeq" id="XP_065328336.1">
    <property type="nucleotide sequence ID" value="XM_065472264.1"/>
</dbReference>
<evidence type="ECO:0000256" key="1">
    <source>
        <dbReference type="ARBA" id="ARBA00022741"/>
    </source>
</evidence>
<dbReference type="PROSITE" id="PS00107">
    <property type="entry name" value="PROTEIN_KINASE_ATP"/>
    <property type="match status" value="1"/>
</dbReference>
<dbReference type="EMBL" id="CP142726">
    <property type="protein sequence ID" value="WUR02191.1"/>
    <property type="molecule type" value="Genomic_DNA"/>
</dbReference>
<dbReference type="InterPro" id="IPR008271">
    <property type="entry name" value="Ser/Thr_kinase_AS"/>
</dbReference>
<gene>
    <name evidence="6" type="ORF">VNE69_01129</name>
</gene>
<dbReference type="PROSITE" id="PS50011">
    <property type="entry name" value="PROTEIN_KINASE_DOM"/>
    <property type="match status" value="1"/>
</dbReference>
<evidence type="ECO:0000259" key="5">
    <source>
        <dbReference type="PROSITE" id="PS50011"/>
    </source>
</evidence>
<feature type="domain" description="Protein kinase" evidence="5">
    <location>
        <begin position="6"/>
        <end position="265"/>
    </location>
</feature>
<dbReference type="SUPFAM" id="SSF56112">
    <property type="entry name" value="Protein kinase-like (PK-like)"/>
    <property type="match status" value="1"/>
</dbReference>
<organism evidence="6 7">
    <name type="scientific">Vairimorpha necatrix</name>
    <dbReference type="NCBI Taxonomy" id="6039"/>
    <lineage>
        <taxon>Eukaryota</taxon>
        <taxon>Fungi</taxon>
        <taxon>Fungi incertae sedis</taxon>
        <taxon>Microsporidia</taxon>
        <taxon>Nosematidae</taxon>
        <taxon>Vairimorpha</taxon>
    </lineage>
</organism>
<keyword evidence="6" id="KW-0808">Transferase</keyword>
<dbReference type="PANTHER" id="PTHR24361">
    <property type="entry name" value="MITOGEN-ACTIVATED KINASE KINASE KINASE"/>
    <property type="match status" value="1"/>
</dbReference>
<evidence type="ECO:0000313" key="7">
    <source>
        <dbReference type="Proteomes" id="UP001334084"/>
    </source>
</evidence>
<proteinExistence type="inferred from homology"/>
<dbReference type="PROSITE" id="PS00108">
    <property type="entry name" value="PROTEIN_KINASE_ST"/>
    <property type="match status" value="1"/>
</dbReference>
<feature type="binding site" evidence="3">
    <location>
        <position position="34"/>
    </location>
    <ligand>
        <name>ATP</name>
        <dbReference type="ChEBI" id="CHEBI:30616"/>
    </ligand>
</feature>
<dbReference type="GeneID" id="90539994"/>
<name>A0AAX4J8C2_9MICR</name>
<keyword evidence="7" id="KW-1185">Reference proteome</keyword>
<evidence type="ECO:0000256" key="2">
    <source>
        <dbReference type="ARBA" id="ARBA00022840"/>
    </source>
</evidence>
<dbReference type="SMART" id="SM00220">
    <property type="entry name" value="S_TKc"/>
    <property type="match status" value="1"/>
</dbReference>
<keyword evidence="4" id="KW-0723">Serine/threonine-protein kinase</keyword>
<dbReference type="InterPro" id="IPR017441">
    <property type="entry name" value="Protein_kinase_ATP_BS"/>
</dbReference>
<evidence type="ECO:0000313" key="6">
    <source>
        <dbReference type="EMBL" id="WUR02191.1"/>
    </source>
</evidence>
<dbReference type="Gene3D" id="1.10.510.10">
    <property type="entry name" value="Transferase(Phosphotransferase) domain 1"/>
    <property type="match status" value="1"/>
</dbReference>
<keyword evidence="6" id="KW-0418">Kinase</keyword>
<dbReference type="GO" id="GO:0004674">
    <property type="term" value="F:protein serine/threonine kinase activity"/>
    <property type="evidence" value="ECO:0007669"/>
    <property type="project" value="UniProtKB-KW"/>
</dbReference>
<dbReference type="InterPro" id="IPR053235">
    <property type="entry name" value="Ser_Thr_kinase"/>
</dbReference>
<keyword evidence="1 3" id="KW-0547">Nucleotide-binding</keyword>
<dbReference type="KEGG" id="vnx:VNE69_01129"/>
<dbReference type="GO" id="GO:0005524">
    <property type="term" value="F:ATP binding"/>
    <property type="evidence" value="ECO:0007669"/>
    <property type="project" value="UniProtKB-UniRule"/>
</dbReference>